<keyword evidence="9 14" id="KW-0472">Membrane</keyword>
<evidence type="ECO:0008006" key="17">
    <source>
        <dbReference type="Google" id="ProtNLM"/>
    </source>
</evidence>
<dbReference type="Gene3D" id="1.10.287.770">
    <property type="entry name" value="YojJ-like"/>
    <property type="match status" value="1"/>
</dbReference>
<organism evidence="15 16">
    <name type="scientific">Gryllus longicercus</name>
    <dbReference type="NCBI Taxonomy" id="2509291"/>
    <lineage>
        <taxon>Eukaryota</taxon>
        <taxon>Metazoa</taxon>
        <taxon>Ecdysozoa</taxon>
        <taxon>Arthropoda</taxon>
        <taxon>Hexapoda</taxon>
        <taxon>Insecta</taxon>
        <taxon>Pterygota</taxon>
        <taxon>Neoptera</taxon>
        <taxon>Polyneoptera</taxon>
        <taxon>Orthoptera</taxon>
        <taxon>Ensifera</taxon>
        <taxon>Gryllidea</taxon>
        <taxon>Grylloidea</taxon>
        <taxon>Gryllidae</taxon>
        <taxon>Gryllinae</taxon>
        <taxon>Gryllus</taxon>
    </lineage>
</organism>
<evidence type="ECO:0000256" key="13">
    <source>
        <dbReference type="SAM" id="MobiDB-lite"/>
    </source>
</evidence>
<accession>A0AAN9V713</accession>
<evidence type="ECO:0000256" key="9">
    <source>
        <dbReference type="ARBA" id="ARBA00023136"/>
    </source>
</evidence>
<evidence type="ECO:0000256" key="1">
    <source>
        <dbReference type="ARBA" id="ARBA00004141"/>
    </source>
</evidence>
<keyword evidence="6 14" id="KW-1133">Transmembrane helix</keyword>
<evidence type="ECO:0000256" key="12">
    <source>
        <dbReference type="RuleBase" id="RU000679"/>
    </source>
</evidence>
<reference evidence="15 16" key="1">
    <citation type="submission" date="2024-03" db="EMBL/GenBank/DDBJ databases">
        <title>The genome assembly and annotation of the cricket Gryllus longicercus Weissman &amp; Gray.</title>
        <authorList>
            <person name="Szrajer S."/>
            <person name="Gray D."/>
            <person name="Ylla G."/>
        </authorList>
    </citation>
    <scope>NUCLEOTIDE SEQUENCE [LARGE SCALE GENOMIC DNA]</scope>
    <source>
        <strain evidence="15">DAG 2021-001</strain>
        <tissue evidence="15">Whole body minus gut</tissue>
    </source>
</reference>
<dbReference type="AlphaFoldDB" id="A0AAN9V713"/>
<evidence type="ECO:0000313" key="16">
    <source>
        <dbReference type="Proteomes" id="UP001378592"/>
    </source>
</evidence>
<dbReference type="Proteomes" id="UP001378592">
    <property type="component" value="Unassembled WGS sequence"/>
</dbReference>
<keyword evidence="7" id="KW-0915">Sodium</keyword>
<dbReference type="GO" id="GO:0005886">
    <property type="term" value="C:plasma membrane"/>
    <property type="evidence" value="ECO:0007669"/>
    <property type="project" value="TreeGrafter"/>
</dbReference>
<evidence type="ECO:0000256" key="3">
    <source>
        <dbReference type="ARBA" id="ARBA00022448"/>
    </source>
</evidence>
<evidence type="ECO:0000256" key="8">
    <source>
        <dbReference type="ARBA" id="ARBA00023065"/>
    </source>
</evidence>
<dbReference type="Gene3D" id="1.10.287.820">
    <property type="entry name" value="Acid-sensing ion channel domain"/>
    <property type="match status" value="1"/>
</dbReference>
<feature type="transmembrane region" description="Helical" evidence="14">
    <location>
        <begin position="446"/>
        <end position="472"/>
    </location>
</feature>
<evidence type="ECO:0000256" key="6">
    <source>
        <dbReference type="ARBA" id="ARBA00022989"/>
    </source>
</evidence>
<feature type="region of interest" description="Disordered" evidence="13">
    <location>
        <begin position="17"/>
        <end position="37"/>
    </location>
</feature>
<comment type="caution">
    <text evidence="15">The sequence shown here is derived from an EMBL/GenBank/DDBJ whole genome shotgun (WGS) entry which is preliminary data.</text>
</comment>
<keyword evidence="11 12" id="KW-0407">Ion channel</keyword>
<keyword evidence="4 12" id="KW-0894">Sodium channel</keyword>
<dbReference type="InterPro" id="IPR001873">
    <property type="entry name" value="ENaC"/>
</dbReference>
<evidence type="ECO:0000313" key="15">
    <source>
        <dbReference type="EMBL" id="KAK7792769.1"/>
    </source>
</evidence>
<comment type="similarity">
    <text evidence="2 12">Belongs to the amiloride-sensitive sodium channel (TC 1.A.6) family.</text>
</comment>
<comment type="subcellular location">
    <subcellularLocation>
        <location evidence="1">Membrane</location>
        <topology evidence="1">Multi-pass membrane protein</topology>
    </subcellularLocation>
</comment>
<evidence type="ECO:0000256" key="7">
    <source>
        <dbReference type="ARBA" id="ARBA00023053"/>
    </source>
</evidence>
<evidence type="ECO:0000256" key="4">
    <source>
        <dbReference type="ARBA" id="ARBA00022461"/>
    </source>
</evidence>
<evidence type="ECO:0000256" key="14">
    <source>
        <dbReference type="SAM" id="Phobius"/>
    </source>
</evidence>
<proteinExistence type="inferred from homology"/>
<keyword evidence="5 12" id="KW-0812">Transmembrane</keyword>
<feature type="transmembrane region" description="Helical" evidence="14">
    <location>
        <begin position="79"/>
        <end position="100"/>
    </location>
</feature>
<name>A0AAN9V713_9ORTH</name>
<keyword evidence="8 12" id="KW-0406">Ion transport</keyword>
<keyword evidence="3 12" id="KW-0813">Transport</keyword>
<protein>
    <recommendedName>
        <fullName evidence="17">Sodium channel protein Nach</fullName>
    </recommendedName>
</protein>
<sequence length="563" mass="63959">MYGGMYGGPQLAYVGGPQPPWPRPGAEPRGHGGGGKKLASRCRLLRTSLSYQTKQFFDNSTLHGVRYIREEGRPFCERFMWFCFTSIGGVATLIIIASLWEKFQTNPTITGLDTDFHNWDVPFPAVALCPVHAGNRSAIEEYVQANYEGDPDVLEFLNAVANFSYRGIPAFKNIVEKKKGMLTDKPLREYQKMFVKSCEGMFLKCELRAQSIDCCDYFLPMPTEVGFCYVSNSRLAYVANNNASFSTRYIRETDEKWALKVDIQRFPEKGPVEPILVYIQSNDEAPIVDVSPQHEWMYQLKKLSFSAKQTYTTSEARQLSIRQRRCVFPDEIKLDTDSIYTYTSCMSQCRLRRLLKLCGCAPFFYATIKNKKICGVDDLGCLVEKNAKLLDESKSCKCELGCMNTVYEVEKLEDGPSRKSSDIEMSFVSWPIVRYKREVLFGWVDLLVSFGGIAGLFLGFSLLSGVEIVYYFTMRACCMLLRDADELRRLQHEAETAPRPPLDLALTPYFLQPQPPPRGEKGAQAGVTRVKPVLDAQPAPVGRFYPQPRHGVLRRPYLLEYLP</sequence>
<keyword evidence="10 12" id="KW-0739">Sodium transport</keyword>
<dbReference type="PANTHER" id="PTHR11690:SF247">
    <property type="entry name" value="PICKPOCKET 23, ISOFORM C"/>
    <property type="match status" value="1"/>
</dbReference>
<evidence type="ECO:0000256" key="10">
    <source>
        <dbReference type="ARBA" id="ARBA00023201"/>
    </source>
</evidence>
<dbReference type="EMBL" id="JAZDUA010000427">
    <property type="protein sequence ID" value="KAK7792769.1"/>
    <property type="molecule type" value="Genomic_DNA"/>
</dbReference>
<keyword evidence="16" id="KW-1185">Reference proteome</keyword>
<dbReference type="Pfam" id="PF00858">
    <property type="entry name" value="ASC"/>
    <property type="match status" value="1"/>
</dbReference>
<evidence type="ECO:0000256" key="5">
    <source>
        <dbReference type="ARBA" id="ARBA00022692"/>
    </source>
</evidence>
<dbReference type="PANTHER" id="PTHR11690">
    <property type="entry name" value="AMILORIDE-SENSITIVE SODIUM CHANNEL-RELATED"/>
    <property type="match status" value="1"/>
</dbReference>
<gene>
    <name evidence="15" type="ORF">R5R35_004882</name>
</gene>
<evidence type="ECO:0000256" key="11">
    <source>
        <dbReference type="ARBA" id="ARBA00023303"/>
    </source>
</evidence>
<dbReference type="GO" id="GO:0015280">
    <property type="term" value="F:ligand-gated sodium channel activity"/>
    <property type="evidence" value="ECO:0007669"/>
    <property type="project" value="TreeGrafter"/>
</dbReference>
<evidence type="ECO:0000256" key="2">
    <source>
        <dbReference type="ARBA" id="ARBA00007193"/>
    </source>
</evidence>